<dbReference type="PRINTS" id="PR00702">
    <property type="entry name" value="ACRIFLAVINRP"/>
</dbReference>
<feature type="transmembrane region" description="Helical" evidence="10">
    <location>
        <begin position="971"/>
        <end position="989"/>
    </location>
</feature>
<dbReference type="Gene3D" id="3.30.70.1430">
    <property type="entry name" value="Multidrug efflux transporter AcrB pore domain"/>
    <property type="match status" value="2"/>
</dbReference>
<dbReference type="OrthoDB" id="9759330at2"/>
<feature type="transmembrane region" description="Helical" evidence="10">
    <location>
        <begin position="897"/>
        <end position="919"/>
    </location>
</feature>
<feature type="transmembrane region" description="Helical" evidence="10">
    <location>
        <begin position="436"/>
        <end position="460"/>
    </location>
</feature>
<feature type="domain" description="SSD" evidence="11">
    <location>
        <begin position="372"/>
        <end position="497"/>
    </location>
</feature>
<feature type="transmembrane region" description="Helical" evidence="10">
    <location>
        <begin position="342"/>
        <end position="361"/>
    </location>
</feature>
<keyword evidence="6 10" id="KW-0812">Transmembrane</keyword>
<dbReference type="PROSITE" id="PS50156">
    <property type="entry name" value="SSD"/>
    <property type="match status" value="1"/>
</dbReference>
<evidence type="ECO:0000256" key="8">
    <source>
        <dbReference type="ARBA" id="ARBA00023136"/>
    </source>
</evidence>
<dbReference type="InterPro" id="IPR001036">
    <property type="entry name" value="Acrflvin-R"/>
</dbReference>
<dbReference type="InterPro" id="IPR004764">
    <property type="entry name" value="MdtF-like"/>
</dbReference>
<evidence type="ECO:0000256" key="6">
    <source>
        <dbReference type="ARBA" id="ARBA00022692"/>
    </source>
</evidence>
<evidence type="ECO:0000313" key="13">
    <source>
        <dbReference type="Proteomes" id="UP000199400"/>
    </source>
</evidence>
<feature type="transmembrane region" description="Helical" evidence="10">
    <location>
        <begin position="537"/>
        <end position="556"/>
    </location>
</feature>
<feature type="region of interest" description="Disordered" evidence="9">
    <location>
        <begin position="1068"/>
        <end position="1109"/>
    </location>
</feature>
<dbReference type="AlphaFoldDB" id="A0A1I2CTK2"/>
<evidence type="ECO:0000256" key="10">
    <source>
        <dbReference type="SAM" id="Phobius"/>
    </source>
</evidence>
<dbReference type="InterPro" id="IPR027463">
    <property type="entry name" value="AcrB_DN_DC_subdom"/>
</dbReference>
<dbReference type="GO" id="GO:0005886">
    <property type="term" value="C:plasma membrane"/>
    <property type="evidence" value="ECO:0007669"/>
    <property type="project" value="UniProtKB-SubCell"/>
</dbReference>
<feature type="transmembrane region" description="Helical" evidence="10">
    <location>
        <begin position="1009"/>
        <end position="1028"/>
    </location>
</feature>
<dbReference type="Proteomes" id="UP000199400">
    <property type="component" value="Unassembled WGS sequence"/>
</dbReference>
<dbReference type="InterPro" id="IPR000731">
    <property type="entry name" value="SSD"/>
</dbReference>
<proteinExistence type="inferred from homology"/>
<feature type="transmembrane region" description="Helical" evidence="10">
    <location>
        <begin position="394"/>
        <end position="415"/>
    </location>
</feature>
<evidence type="ECO:0000256" key="5">
    <source>
        <dbReference type="ARBA" id="ARBA00022519"/>
    </source>
</evidence>
<evidence type="ECO:0000256" key="4">
    <source>
        <dbReference type="ARBA" id="ARBA00022475"/>
    </source>
</evidence>
<dbReference type="Gene3D" id="3.30.2090.10">
    <property type="entry name" value="Multidrug efflux transporter AcrB TolC docking domain, DN and DC subdomains"/>
    <property type="match status" value="2"/>
</dbReference>
<sequence>MFAQILRRPVLAIVVSILIVLIGLLAIRTRPISQFPEIAPPQVQVTISYPGASADVLVQSSLILLERAINGVPGMRYMISDATSAGEATIQVIFDLDTDPDQAIINVKTRIDQVMPNLPKLVQLEGVILMRVMPSMLMYVNVYSTAEDADEKFLFNFANVNVLPEIMRVKGIGQARILGSRQFAMRIWLNPDRMRAYNVSAEEVMEAVGEQSVIGRPGRVGQATGKTAQSLEYVLVYEGRFNKPEQYEDIIIRASPDGQVLRLKDVAKVELGSEFFNIYSNLDGHPSAAIVLKQTLGSNAQEVIANVKARLEEIKASTFPPGMDFAISYDVSRFVDASIEQVTHTLVEAFVLVALVVFVFLGDWRSTLIPTLAVPVSLVGAFIFMAALGISINLITLFALVLAIGIVVDDAIVVVEAVHAKMEAKHLAAYEAMKEVLNEISGAIIAITLVMTSVFVPVAFMPGPVGVFYRQFSVTMASSIVLSGFIALTLTPVLSVLILKPVHGHGKTRNPITLFIRGFNRVFNRATSIYIRLMRAILGRFYLTLLALGLFVFGIFQVNRVLPAGFVPNEDQGIIYAIIQTPPGSTLERTNAVAESLQEIAKEMDEVASVSSLAGYEILTEGRASNAGTCLINLKDWSERHKSVTEVIEELEEKAKDIGAVVEFFEPPAVPGYGAAGGVSFRMLEKTGSTDYYEFDRVNQEFMAALRERPELTGLFTFYAANYPQYELVIDNQKAMQKGVSIGKAMENLDLMIGSSYEQGFIRFGFFYRVYVQALPEYRALPPDVLKMYVKNDAGEMVPYSSFMTIKKRQGPNEITRYNMYNSSAIRGNNAPGYTTGDAVKAIKEVAAEVLPRGYDIAWEGLSYDEAQRGNEAIYIFAIVLVFVYLVLAAQYESFVLPLAVITSLPAGAFGSFLFLKVMGLANDIYAQVGLVMLVGLLGKNAVLIVEFAVQTRREGATVFEAAIAGAKARFRAILMTSFAFVAGLYPLVVAKGAGAVGNNTIGSSALGGMVMGTVFGVILIPGLYFIFGHLERFERFLRIGPPSAPTEPLPLSEVSLASIIVDTLADAEPTSERRSPNDGESQQAPPRVTRSEAPTRPHAPRAEEESHE</sequence>
<evidence type="ECO:0000256" key="9">
    <source>
        <dbReference type="SAM" id="MobiDB-lite"/>
    </source>
</evidence>
<dbReference type="GO" id="GO:0009636">
    <property type="term" value="P:response to toxic substance"/>
    <property type="evidence" value="ECO:0007669"/>
    <property type="project" value="UniProtKB-ARBA"/>
</dbReference>
<keyword evidence="5" id="KW-0997">Cell inner membrane</keyword>
<dbReference type="PANTHER" id="PTHR32063:SF9">
    <property type="entry name" value="SIMILAR TO MULTIDRUG RESISTANCE PROTEIN MEXB"/>
    <property type="match status" value="1"/>
</dbReference>
<dbReference type="STRING" id="54.SAMN02745121_05250"/>
<keyword evidence="8 10" id="KW-0472">Membrane</keyword>
<feature type="transmembrane region" description="Helical" evidence="10">
    <location>
        <begin position="480"/>
        <end position="499"/>
    </location>
</feature>
<dbReference type="SUPFAM" id="SSF82714">
    <property type="entry name" value="Multidrug efflux transporter AcrB TolC docking domain, DN and DC subdomains"/>
    <property type="match status" value="2"/>
</dbReference>
<dbReference type="Gene3D" id="3.30.70.1440">
    <property type="entry name" value="Multidrug efflux transporter AcrB pore domain"/>
    <property type="match status" value="1"/>
</dbReference>
<dbReference type="NCBIfam" id="TIGR00915">
    <property type="entry name" value="2A0602"/>
    <property type="match status" value="1"/>
</dbReference>
<name>A0A1I2CTK2_9BACT</name>
<dbReference type="Gene3D" id="1.20.1640.10">
    <property type="entry name" value="Multidrug efflux transporter AcrB transmembrane domain"/>
    <property type="match status" value="2"/>
</dbReference>
<dbReference type="SUPFAM" id="SSF82866">
    <property type="entry name" value="Multidrug efflux transporter AcrB transmembrane domain"/>
    <property type="match status" value="2"/>
</dbReference>
<feature type="compositionally biased region" description="Basic and acidic residues" evidence="9">
    <location>
        <begin position="1090"/>
        <end position="1109"/>
    </location>
</feature>
<keyword evidence="3" id="KW-0813">Transport</keyword>
<dbReference type="FunFam" id="1.20.1640.10:FF:000001">
    <property type="entry name" value="Efflux pump membrane transporter"/>
    <property type="match status" value="1"/>
</dbReference>
<dbReference type="PANTHER" id="PTHR32063">
    <property type="match status" value="1"/>
</dbReference>
<dbReference type="GO" id="GO:0015562">
    <property type="term" value="F:efflux transmembrane transporter activity"/>
    <property type="evidence" value="ECO:0007669"/>
    <property type="project" value="InterPro"/>
</dbReference>
<evidence type="ECO:0000256" key="2">
    <source>
        <dbReference type="ARBA" id="ARBA00010942"/>
    </source>
</evidence>
<dbReference type="Gene3D" id="3.30.70.1320">
    <property type="entry name" value="Multidrug efflux transporter AcrB pore domain like"/>
    <property type="match status" value="1"/>
</dbReference>
<dbReference type="EMBL" id="FOMX01000018">
    <property type="protein sequence ID" value="SFE71666.1"/>
    <property type="molecule type" value="Genomic_DNA"/>
</dbReference>
<evidence type="ECO:0000313" key="12">
    <source>
        <dbReference type="EMBL" id="SFE71666.1"/>
    </source>
</evidence>
<feature type="transmembrane region" description="Helical" evidence="10">
    <location>
        <begin position="873"/>
        <end position="890"/>
    </location>
</feature>
<evidence type="ECO:0000256" key="1">
    <source>
        <dbReference type="ARBA" id="ARBA00004429"/>
    </source>
</evidence>
<evidence type="ECO:0000256" key="7">
    <source>
        <dbReference type="ARBA" id="ARBA00022989"/>
    </source>
</evidence>
<dbReference type="GO" id="GO:0042910">
    <property type="term" value="F:xenobiotic transmembrane transporter activity"/>
    <property type="evidence" value="ECO:0007669"/>
    <property type="project" value="TreeGrafter"/>
</dbReference>
<feature type="transmembrane region" description="Helical" evidence="10">
    <location>
        <begin position="925"/>
        <end position="950"/>
    </location>
</feature>
<dbReference type="SUPFAM" id="SSF82693">
    <property type="entry name" value="Multidrug efflux transporter AcrB pore domain, PN1, PN2, PC1 and PC2 subdomains"/>
    <property type="match status" value="4"/>
</dbReference>
<evidence type="ECO:0000259" key="11">
    <source>
        <dbReference type="PROSITE" id="PS50156"/>
    </source>
</evidence>
<reference evidence="13" key="1">
    <citation type="submission" date="2016-10" db="EMBL/GenBank/DDBJ databases">
        <authorList>
            <person name="Varghese N."/>
            <person name="Submissions S."/>
        </authorList>
    </citation>
    <scope>NUCLEOTIDE SEQUENCE [LARGE SCALE GENOMIC DNA]</scope>
    <source>
        <strain evidence="13">ATCC 25963</strain>
    </source>
</reference>
<dbReference type="Pfam" id="PF00873">
    <property type="entry name" value="ACR_tran"/>
    <property type="match status" value="1"/>
</dbReference>
<keyword evidence="13" id="KW-1185">Reference proteome</keyword>
<feature type="transmembrane region" description="Helical" evidence="10">
    <location>
        <begin position="368"/>
        <end position="388"/>
    </location>
</feature>
<gene>
    <name evidence="12" type="ORF">SAMN02745121_05250</name>
</gene>
<organism evidence="12 13">
    <name type="scientific">Nannocystis exedens</name>
    <dbReference type="NCBI Taxonomy" id="54"/>
    <lineage>
        <taxon>Bacteria</taxon>
        <taxon>Pseudomonadati</taxon>
        <taxon>Myxococcota</taxon>
        <taxon>Polyangia</taxon>
        <taxon>Nannocystales</taxon>
        <taxon>Nannocystaceae</taxon>
        <taxon>Nannocystis</taxon>
    </lineage>
</organism>
<keyword evidence="7 10" id="KW-1133">Transmembrane helix</keyword>
<dbReference type="RefSeq" id="WP_096326871.1">
    <property type="nucleotide sequence ID" value="NZ_FOMX01000018.1"/>
</dbReference>
<evidence type="ECO:0000256" key="3">
    <source>
        <dbReference type="ARBA" id="ARBA00022448"/>
    </source>
</evidence>
<comment type="subcellular location">
    <subcellularLocation>
        <location evidence="1">Cell inner membrane</location>
        <topology evidence="1">Multi-pass membrane protein</topology>
    </subcellularLocation>
</comment>
<comment type="similarity">
    <text evidence="2">Belongs to the resistance-nodulation-cell division (RND) (TC 2.A.6) family.</text>
</comment>
<protein>
    <submittedName>
        <fullName evidence="12">Hydrophobic/amphiphilic exporter-1, HAE1 family</fullName>
    </submittedName>
</protein>
<keyword evidence="4" id="KW-1003">Cell membrane</keyword>
<accession>A0A1I2CTK2</accession>